<evidence type="ECO:0000313" key="6">
    <source>
        <dbReference type="EMBL" id="MBB4119874.1"/>
    </source>
</evidence>
<dbReference type="InterPro" id="IPR006664">
    <property type="entry name" value="OMP_bac"/>
</dbReference>
<comment type="subcellular location">
    <subcellularLocation>
        <location evidence="1">Cell outer membrane</location>
    </subcellularLocation>
</comment>
<keyword evidence="3" id="KW-0998">Cell outer membrane</keyword>
<protein>
    <submittedName>
        <fullName evidence="6">Outer membrane protein OmpA-like peptidoglycan-associated protein</fullName>
    </submittedName>
</protein>
<comment type="caution">
    <text evidence="6">The sequence shown here is derived from an EMBL/GenBank/DDBJ whole genome shotgun (WGS) entry which is preliminary data.</text>
</comment>
<dbReference type="InterPro" id="IPR036737">
    <property type="entry name" value="OmpA-like_sf"/>
</dbReference>
<evidence type="ECO:0000259" key="5">
    <source>
        <dbReference type="PROSITE" id="PS51123"/>
    </source>
</evidence>
<keyword evidence="7" id="KW-1185">Reference proteome</keyword>
<keyword evidence="2 4" id="KW-0472">Membrane</keyword>
<dbReference type="RefSeq" id="WP_183478212.1">
    <property type="nucleotide sequence ID" value="NZ_JACIFO010000011.1"/>
</dbReference>
<dbReference type="CDD" id="cd07185">
    <property type="entry name" value="OmpA_C-like"/>
    <property type="match status" value="1"/>
</dbReference>
<proteinExistence type="predicted"/>
<reference evidence="6 7" key="1">
    <citation type="submission" date="2020-08" db="EMBL/GenBank/DDBJ databases">
        <title>Genomic Encyclopedia of Type Strains, Phase IV (KMG-IV): sequencing the most valuable type-strain genomes for metagenomic binning, comparative biology and taxonomic classification.</title>
        <authorList>
            <person name="Goeker M."/>
        </authorList>
    </citation>
    <scope>NUCLEOTIDE SEQUENCE [LARGE SCALE GENOMIC DNA]</scope>
    <source>
        <strain evidence="6 7">DSM 29568</strain>
    </source>
</reference>
<dbReference type="InterPro" id="IPR006665">
    <property type="entry name" value="OmpA-like"/>
</dbReference>
<evidence type="ECO:0000256" key="3">
    <source>
        <dbReference type="ARBA" id="ARBA00023237"/>
    </source>
</evidence>
<dbReference type="PRINTS" id="PR01021">
    <property type="entry name" value="OMPADOMAIN"/>
</dbReference>
<gene>
    <name evidence="6" type="ORF">GGR32_002185</name>
</gene>
<dbReference type="PROSITE" id="PS51123">
    <property type="entry name" value="OMPA_2"/>
    <property type="match status" value="1"/>
</dbReference>
<dbReference type="Gene3D" id="3.30.1330.60">
    <property type="entry name" value="OmpA-like domain"/>
    <property type="match status" value="1"/>
</dbReference>
<dbReference type="EMBL" id="JACIFO010000011">
    <property type="protein sequence ID" value="MBB4119874.1"/>
    <property type="molecule type" value="Genomic_DNA"/>
</dbReference>
<dbReference type="GO" id="GO:0009279">
    <property type="term" value="C:cell outer membrane"/>
    <property type="evidence" value="ECO:0007669"/>
    <property type="project" value="UniProtKB-SubCell"/>
</dbReference>
<dbReference type="InterPro" id="IPR050330">
    <property type="entry name" value="Bact_OuterMem_StrucFunc"/>
</dbReference>
<name>A0A840F0T4_9FLAO</name>
<dbReference type="PANTHER" id="PTHR30329:SF21">
    <property type="entry name" value="LIPOPROTEIN YIAD-RELATED"/>
    <property type="match status" value="1"/>
</dbReference>
<accession>A0A840F0T4</accession>
<dbReference type="Proteomes" id="UP000553034">
    <property type="component" value="Unassembled WGS sequence"/>
</dbReference>
<sequence length="321" mass="35546">MFKNLLFYSCLLGFLTTKAQVIPIEKIKFQQFYTLKDKSHVFIPLGNVAFADTIISFKEGNPKALPQYSNPQNAAGEPDYKKYLDTSYVSVGCKGQLVAQFKDNGFIDIEGPDLYFFEIGPSVEAFTVEISSDNKNWIMIGEVSGGKSSADIANANLPANKKDIYYYVRLTDLGSFCRGPTPGADIDAIATVGGVLKLNVSAHLLFDTDKAILKTSAINELERFIVLISEIPKAKILVSGHTDSDASYDYNMKLGDKRARAVKKYLSEQLKDKGTYLINTESFGETMPIASNKTAKGKQQNRRVEILVLPDKSFYIPPAKK</sequence>
<evidence type="ECO:0000256" key="1">
    <source>
        <dbReference type="ARBA" id="ARBA00004442"/>
    </source>
</evidence>
<dbReference type="Pfam" id="PF00691">
    <property type="entry name" value="OmpA"/>
    <property type="match status" value="1"/>
</dbReference>
<evidence type="ECO:0000256" key="4">
    <source>
        <dbReference type="PROSITE-ProRule" id="PRU00473"/>
    </source>
</evidence>
<dbReference type="AlphaFoldDB" id="A0A840F0T4"/>
<dbReference type="PANTHER" id="PTHR30329">
    <property type="entry name" value="STATOR ELEMENT OF FLAGELLAR MOTOR COMPLEX"/>
    <property type="match status" value="1"/>
</dbReference>
<organism evidence="6 7">
    <name type="scientific">Mesonia hippocampi</name>
    <dbReference type="NCBI Taxonomy" id="1628250"/>
    <lineage>
        <taxon>Bacteria</taxon>
        <taxon>Pseudomonadati</taxon>
        <taxon>Bacteroidota</taxon>
        <taxon>Flavobacteriia</taxon>
        <taxon>Flavobacteriales</taxon>
        <taxon>Flavobacteriaceae</taxon>
        <taxon>Mesonia</taxon>
    </lineage>
</organism>
<dbReference type="SUPFAM" id="SSF103088">
    <property type="entry name" value="OmpA-like"/>
    <property type="match status" value="1"/>
</dbReference>
<feature type="domain" description="OmpA-like" evidence="5">
    <location>
        <begin position="193"/>
        <end position="312"/>
    </location>
</feature>
<evidence type="ECO:0000313" key="7">
    <source>
        <dbReference type="Proteomes" id="UP000553034"/>
    </source>
</evidence>
<evidence type="ECO:0000256" key="2">
    <source>
        <dbReference type="ARBA" id="ARBA00023136"/>
    </source>
</evidence>